<feature type="domain" description="DUF6533" evidence="2">
    <location>
        <begin position="32"/>
        <end position="77"/>
    </location>
</feature>
<feature type="transmembrane region" description="Helical" evidence="1">
    <location>
        <begin position="130"/>
        <end position="151"/>
    </location>
</feature>
<dbReference type="Pfam" id="PF20151">
    <property type="entry name" value="DUF6533"/>
    <property type="match status" value="1"/>
</dbReference>
<protein>
    <recommendedName>
        <fullName evidence="2">DUF6533 domain-containing protein</fullName>
    </recommendedName>
</protein>
<feature type="transmembrane region" description="Helical" evidence="1">
    <location>
        <begin position="97"/>
        <end position="118"/>
    </location>
</feature>
<feature type="transmembrane region" description="Helical" evidence="1">
    <location>
        <begin position="237"/>
        <end position="254"/>
    </location>
</feature>
<dbReference type="EMBL" id="LATX01001604">
    <property type="protein sequence ID" value="KTB40141.1"/>
    <property type="molecule type" value="Genomic_DNA"/>
</dbReference>
<gene>
    <name evidence="3" type="ORF">WG66_7262</name>
</gene>
<keyword evidence="1" id="KW-0812">Transmembrane</keyword>
<feature type="transmembrane region" description="Helical" evidence="1">
    <location>
        <begin position="171"/>
        <end position="192"/>
    </location>
</feature>
<name>A0A0W0FUR8_MONRR</name>
<keyword evidence="1" id="KW-1133">Transmembrane helix</keyword>
<dbReference type="AlphaFoldDB" id="A0A0W0FUR8"/>
<dbReference type="eggNOG" id="ENOG502SNBK">
    <property type="taxonomic scope" value="Eukaryota"/>
</dbReference>
<dbReference type="InterPro" id="IPR045340">
    <property type="entry name" value="DUF6533"/>
</dbReference>
<proteinExistence type="predicted"/>
<organism evidence="3 4">
    <name type="scientific">Moniliophthora roreri</name>
    <name type="common">Frosty pod rot fungus</name>
    <name type="synonym">Monilia roreri</name>
    <dbReference type="NCBI Taxonomy" id="221103"/>
    <lineage>
        <taxon>Eukaryota</taxon>
        <taxon>Fungi</taxon>
        <taxon>Dikarya</taxon>
        <taxon>Basidiomycota</taxon>
        <taxon>Agaricomycotina</taxon>
        <taxon>Agaricomycetes</taxon>
        <taxon>Agaricomycetidae</taxon>
        <taxon>Agaricales</taxon>
        <taxon>Marasmiineae</taxon>
        <taxon>Marasmiaceae</taxon>
        <taxon>Moniliophthora</taxon>
    </lineage>
</organism>
<feature type="transmembrane region" description="Helical" evidence="1">
    <location>
        <begin position="61"/>
        <end position="85"/>
    </location>
</feature>
<evidence type="ECO:0000259" key="2">
    <source>
        <dbReference type="Pfam" id="PF20151"/>
    </source>
</evidence>
<dbReference type="Proteomes" id="UP000054988">
    <property type="component" value="Unassembled WGS sequence"/>
</dbReference>
<evidence type="ECO:0000256" key="1">
    <source>
        <dbReference type="SAM" id="Phobius"/>
    </source>
</evidence>
<evidence type="ECO:0000313" key="4">
    <source>
        <dbReference type="Proteomes" id="UP000054988"/>
    </source>
</evidence>
<evidence type="ECO:0000313" key="3">
    <source>
        <dbReference type="EMBL" id="KTB40141.1"/>
    </source>
</evidence>
<feature type="transmembrane region" description="Helical" evidence="1">
    <location>
        <begin position="27"/>
        <end position="49"/>
    </location>
</feature>
<reference evidence="3 4" key="1">
    <citation type="submission" date="2015-12" db="EMBL/GenBank/DDBJ databases">
        <title>Draft genome sequence of Moniliophthora roreri, the causal agent of frosty pod rot of cacao.</title>
        <authorList>
            <person name="Aime M.C."/>
            <person name="Diaz-Valderrama J.R."/>
            <person name="Kijpornyongpan T."/>
            <person name="Phillips-Mora W."/>
        </authorList>
    </citation>
    <scope>NUCLEOTIDE SEQUENCE [LARGE SCALE GENOMIC DNA]</scope>
    <source>
        <strain evidence="3 4">MCA 2952</strain>
    </source>
</reference>
<comment type="caution">
    <text evidence="3">The sequence shown here is derived from an EMBL/GenBank/DDBJ whole genome shotgun (WGS) entry which is preliminary data.</text>
</comment>
<keyword evidence="1" id="KW-0472">Membrane</keyword>
<accession>A0A0W0FUR8</accession>
<sequence>MQDSAAAGSEAYPTSKSFLPAGAGPPYLVGSYVAAGTLGMFLWDIMIHIGSEYELLLKQKITLTTIVYFWCRLNALLNVLSSALFYTAPLDHYCSSLFKLILGGFPPLITSISLLLFLRVRAVYTGNRPVVAVFFLCFLVVMGCSMLAPFTGTGHKVGPTNPYCTITQEDVRLGAGLLMIPLVNNIAIFVAITIKFMPASPETAASDGDTISKIWRLLQGKHLPGLSRTLWQDGQKYILASILITLIAVAALSISSIPNIYGFILVAPHAAVENSMNSYMIRSIRASALRPDRNVNTTFNLHTTPELETQGEGPVLPR</sequence>